<comment type="caution">
    <text evidence="2">The sequence shown here is derived from an EMBL/GenBank/DDBJ whole genome shotgun (WGS) entry which is preliminary data.</text>
</comment>
<feature type="region of interest" description="Disordered" evidence="1">
    <location>
        <begin position="1"/>
        <end position="68"/>
    </location>
</feature>
<dbReference type="EMBL" id="JAVRBG010000005">
    <property type="protein sequence ID" value="MDT0294301.1"/>
    <property type="molecule type" value="Genomic_DNA"/>
</dbReference>
<protein>
    <submittedName>
        <fullName evidence="2">Uncharacterized protein</fullName>
    </submittedName>
</protein>
<reference evidence="3" key="1">
    <citation type="submission" date="2023-07" db="EMBL/GenBank/DDBJ databases">
        <title>Isolating and identifying novel microbial strains from the Mariana Trench.</title>
        <authorList>
            <person name="Fu H."/>
        </authorList>
    </citation>
    <scope>NUCLEOTIDE SEQUENCE [LARGE SCALE GENOMIC DNA]</scope>
    <source>
        <strain evidence="3">T-y2</strain>
    </source>
</reference>
<proteinExistence type="predicted"/>
<feature type="compositionally biased region" description="Acidic residues" evidence="1">
    <location>
        <begin position="59"/>
        <end position="68"/>
    </location>
</feature>
<accession>A0ABU2KHX4</accession>
<evidence type="ECO:0000256" key="1">
    <source>
        <dbReference type="SAM" id="MobiDB-lite"/>
    </source>
</evidence>
<dbReference type="Proteomes" id="UP001182991">
    <property type="component" value="Unassembled WGS sequence"/>
</dbReference>
<name>A0ABU2KHX4_9FLAO</name>
<gene>
    <name evidence="2" type="ORF">RLT85_06610</name>
</gene>
<evidence type="ECO:0000313" key="3">
    <source>
        <dbReference type="Proteomes" id="UP001182991"/>
    </source>
</evidence>
<keyword evidence="3" id="KW-1185">Reference proteome</keyword>
<sequence>MSKKKKHADFQDGYRRDSNLGKTRADKEDELNVKGDGQLKAEKDKEMKKKAEKKKIDDTLDDLLSDEK</sequence>
<feature type="compositionally biased region" description="Basic and acidic residues" evidence="1">
    <location>
        <begin position="8"/>
        <end position="58"/>
    </location>
</feature>
<evidence type="ECO:0000313" key="2">
    <source>
        <dbReference type="EMBL" id="MDT0294301.1"/>
    </source>
</evidence>
<organism evidence="2 3">
    <name type="scientific">Mesonia ostreae</name>
    <dbReference type="NCBI Taxonomy" id="861110"/>
    <lineage>
        <taxon>Bacteria</taxon>
        <taxon>Pseudomonadati</taxon>
        <taxon>Bacteroidota</taxon>
        <taxon>Flavobacteriia</taxon>
        <taxon>Flavobacteriales</taxon>
        <taxon>Flavobacteriaceae</taxon>
        <taxon>Mesonia</taxon>
    </lineage>
</organism>
<dbReference type="RefSeq" id="WP_311401253.1">
    <property type="nucleotide sequence ID" value="NZ_JAVRBG010000005.1"/>
</dbReference>